<dbReference type="InterPro" id="IPR013766">
    <property type="entry name" value="Thioredoxin_domain"/>
</dbReference>
<keyword evidence="3" id="KW-0413">Isomerase</keyword>
<accession>A0A495IY53</accession>
<evidence type="ECO:0000256" key="1">
    <source>
        <dbReference type="SAM" id="SignalP"/>
    </source>
</evidence>
<protein>
    <submittedName>
        <fullName evidence="3">Thiol-disulfide isomerase/thioredoxin</fullName>
    </submittedName>
</protein>
<dbReference type="Pfam" id="PF00578">
    <property type="entry name" value="AhpC-TSA"/>
    <property type="match status" value="1"/>
</dbReference>
<feature type="signal peptide" evidence="1">
    <location>
        <begin position="1"/>
        <end position="21"/>
    </location>
</feature>
<dbReference type="GO" id="GO:0016491">
    <property type="term" value="F:oxidoreductase activity"/>
    <property type="evidence" value="ECO:0007669"/>
    <property type="project" value="InterPro"/>
</dbReference>
<dbReference type="OrthoDB" id="9815205at2"/>
<gene>
    <name evidence="3" type="ORF">BDD43_1124</name>
</gene>
<dbReference type="InterPro" id="IPR050553">
    <property type="entry name" value="Thioredoxin_ResA/DsbE_sf"/>
</dbReference>
<keyword evidence="1" id="KW-0732">Signal</keyword>
<dbReference type="InterPro" id="IPR000866">
    <property type="entry name" value="AhpC/TSA"/>
</dbReference>
<dbReference type="PANTHER" id="PTHR42852:SF17">
    <property type="entry name" value="THIOREDOXIN-LIKE PROTEIN HI_1115"/>
    <property type="match status" value="1"/>
</dbReference>
<feature type="domain" description="Thioredoxin" evidence="2">
    <location>
        <begin position="237"/>
        <end position="375"/>
    </location>
</feature>
<evidence type="ECO:0000259" key="2">
    <source>
        <dbReference type="PROSITE" id="PS51352"/>
    </source>
</evidence>
<dbReference type="Proteomes" id="UP000268007">
    <property type="component" value="Unassembled WGS sequence"/>
</dbReference>
<dbReference type="PANTHER" id="PTHR42852">
    <property type="entry name" value="THIOL:DISULFIDE INTERCHANGE PROTEIN DSBE"/>
    <property type="match status" value="1"/>
</dbReference>
<name>A0A495IY53_9SPHI</name>
<dbReference type="RefSeq" id="WP_008507858.1">
    <property type="nucleotide sequence ID" value="NZ_RBKU01000001.1"/>
</dbReference>
<organism evidence="3 4">
    <name type="scientific">Mucilaginibacter gracilis</name>
    <dbReference type="NCBI Taxonomy" id="423350"/>
    <lineage>
        <taxon>Bacteria</taxon>
        <taxon>Pseudomonadati</taxon>
        <taxon>Bacteroidota</taxon>
        <taxon>Sphingobacteriia</taxon>
        <taxon>Sphingobacteriales</taxon>
        <taxon>Sphingobacteriaceae</taxon>
        <taxon>Mucilaginibacter</taxon>
    </lineage>
</organism>
<reference evidence="3 4" key="1">
    <citation type="submission" date="2018-10" db="EMBL/GenBank/DDBJ databases">
        <title>Genomic Encyclopedia of Archaeal and Bacterial Type Strains, Phase II (KMG-II): from individual species to whole genera.</title>
        <authorList>
            <person name="Goeker M."/>
        </authorList>
    </citation>
    <scope>NUCLEOTIDE SEQUENCE [LARGE SCALE GENOMIC DNA]</scope>
    <source>
        <strain evidence="3 4">DSM 18602</strain>
    </source>
</reference>
<dbReference type="GO" id="GO:0016209">
    <property type="term" value="F:antioxidant activity"/>
    <property type="evidence" value="ECO:0007669"/>
    <property type="project" value="InterPro"/>
</dbReference>
<dbReference type="InterPro" id="IPR036249">
    <property type="entry name" value="Thioredoxin-like_sf"/>
</dbReference>
<comment type="caution">
    <text evidence="3">The sequence shown here is derived from an EMBL/GenBank/DDBJ whole genome shotgun (WGS) entry which is preliminary data.</text>
</comment>
<dbReference type="CDD" id="cd02966">
    <property type="entry name" value="TlpA_like_family"/>
    <property type="match status" value="1"/>
</dbReference>
<dbReference type="GO" id="GO:0016853">
    <property type="term" value="F:isomerase activity"/>
    <property type="evidence" value="ECO:0007669"/>
    <property type="project" value="UniProtKB-KW"/>
</dbReference>
<dbReference type="Gene3D" id="3.40.30.10">
    <property type="entry name" value="Glutaredoxin"/>
    <property type="match status" value="1"/>
</dbReference>
<dbReference type="EMBL" id="RBKU01000001">
    <property type="protein sequence ID" value="RKR80984.1"/>
    <property type="molecule type" value="Genomic_DNA"/>
</dbReference>
<evidence type="ECO:0000313" key="3">
    <source>
        <dbReference type="EMBL" id="RKR80984.1"/>
    </source>
</evidence>
<dbReference type="AlphaFoldDB" id="A0A495IY53"/>
<keyword evidence="4" id="KW-1185">Reference proteome</keyword>
<dbReference type="SUPFAM" id="SSF52833">
    <property type="entry name" value="Thioredoxin-like"/>
    <property type="match status" value="1"/>
</dbReference>
<feature type="chain" id="PRO_5019799044" evidence="1">
    <location>
        <begin position="22"/>
        <end position="375"/>
    </location>
</feature>
<dbReference type="PROSITE" id="PS51352">
    <property type="entry name" value="THIOREDOXIN_2"/>
    <property type="match status" value="1"/>
</dbReference>
<proteinExistence type="predicted"/>
<evidence type="ECO:0000313" key="4">
    <source>
        <dbReference type="Proteomes" id="UP000268007"/>
    </source>
</evidence>
<sequence length="375" mass="42491">MTNKLIWFCAICLLISNQTIAQISTLNKAVEIINRYRNVSYSQVERQKNPFSGDWISFNVKSSVSRISENDKSELYVMLESRGYKYIYNGSTRIDLDLNNKTYELKQGTGDEPYKTPYYWAQFIQTKLATSPEKIKSKPDTIINNVACFHIKVVMTDSASSKEIYDLCLNKTTYLPVYIKQYLQGNFGKGDMTSNDIALMVNESSYTDYSVNAQNFIDVKNLTIPTNFHTEKKVAMITTGNSAPDWELHDLQGNIVTNAQLKGKVTLIDFSFNACAACMLSIPTLKKLHEKYKGSDVNIMTVNTSDTKQSVIAFTKKNDINYTVLLNGSKVAKSFQISAYPSFYLIDKNGMIAATFEGYSKDLENELIKKMDDLK</sequence>